<evidence type="ECO:0000256" key="2">
    <source>
        <dbReference type="SAM" id="SignalP"/>
    </source>
</evidence>
<sequence>MLKIGVGQVALAVAVALLAACLVPHHGHILSNRAGYVSSRTGCPGIHGRMAVCHTNYCIYPLSGYLPLPFPTASSCFPVKSFVKRPVLPCFSWPLCSCCPAHAFIRISHNYTGHQVDHLVRSFQSLLKAKTHTMSPEEQPKPQPRFRKVQSFKTDYAPCQISQYVSERSGMQVIVADRKGPKTNGYFTLATEIFDDSGAPHTLEHLVFMGSKNYRYKGLLDKLASRAYSGTNAWTATDHTAYTLESAGWEGFSQILPVYLEHVIVPVITDEACITEVHHIDGEGNDAGVVYSEMQAVQFKSAEIMDLRARRLLYPENVGFRYETGGMTEALRVLTPDRIRQFHRDMYQPRNLAVVIIGEADHNELLQILDEFEESIKDDLPPLDSPFKRPWIDSAQPPALKKTIITTAEFPEEDESVGEITVAFYGPNCTNTIETSALNVLLTYLCGSSVSILENVIVEKEELASSVSYWWDARPNSVIWFQPTGVETDKLEFVEKRLVDLLKEVASKPLDMAYLTSCIHRERLQVKFQAEESEGFYSNNIITDYLFGKRDGSTLKDLQSLSEYEELEKWTDAQWRDFLRKWLSDAPHVSILGKPSHELAKKQKADEEARLAKRKEELGAEGLADLKKRLEAAKAKNDEPIPASVIDQWAVPGTESIHFIESDTARSGKAKSLGLVDNAAQKVIDGAKQGKDPLFIQFESVPTNFVHLTVYLGTSQVPIELKPLLPIFNDNFFNTPIMRDGEKVGFEQVVMELEQDTISYGLRSTRDYGDPDGVMIQFQIEPAKYSTVINWIRTMMFDSVFDIQRLKAGVQKHLADIPELKRDGRSMASEIDMSIHMKKESYSVAKRALVRAIYLRRLKKLIASDPEKVLSWFEQLRKSLFTSNNVRILVTADVTRLPEPVAAWDILSTQLGGSDELLPIVKPHTLLTKEGQNPGTVGATIVPMTTAESSYGVSTAKGITSFDDPRLPAIMVAIGYLETTEGPLWNSVRGQGLAYGSYFGRELDTGVIQYKVYRSPDASKAFSVSRETIRKIAEGEVEIDRHLKEGAISQVVVQFADEQSTMASSAAQNFMLGVVRSLPLDWHKKVMRDVRDVTDEQIKTVLKELVMPVFEPGKSNVVITCAPILQENIEKAFKEMGYKTDVQQLAYFHDDYGLKGDEDEEELEEDEDDESDDDEEDDSEGEYSDEESD</sequence>
<feature type="domain" description="Peptidase M16 C-terminal" evidence="4">
    <location>
        <begin position="334"/>
        <end position="516"/>
    </location>
</feature>
<evidence type="ECO:0000259" key="3">
    <source>
        <dbReference type="Pfam" id="PF00675"/>
    </source>
</evidence>
<dbReference type="InterPro" id="IPR011765">
    <property type="entry name" value="Pept_M16_N"/>
</dbReference>
<keyword evidence="6" id="KW-1185">Reference proteome</keyword>
<feature type="signal peptide" evidence="2">
    <location>
        <begin position="1"/>
        <end position="27"/>
    </location>
</feature>
<dbReference type="AlphaFoldDB" id="A0AAI9U8C5"/>
<dbReference type="Gene3D" id="3.30.830.10">
    <property type="entry name" value="Metalloenzyme, LuxS/M16 peptidase-like"/>
    <property type="match status" value="4"/>
</dbReference>
<dbReference type="SUPFAM" id="SSF63411">
    <property type="entry name" value="LuxS/MPP-like metallohydrolase"/>
    <property type="match status" value="4"/>
</dbReference>
<feature type="compositionally biased region" description="Acidic residues" evidence="1">
    <location>
        <begin position="1157"/>
        <end position="1189"/>
    </location>
</feature>
<dbReference type="GO" id="GO:0046872">
    <property type="term" value="F:metal ion binding"/>
    <property type="evidence" value="ECO:0007669"/>
    <property type="project" value="InterPro"/>
</dbReference>
<evidence type="ECO:0000256" key="1">
    <source>
        <dbReference type="SAM" id="MobiDB-lite"/>
    </source>
</evidence>
<feature type="chain" id="PRO_5042475038" evidence="2">
    <location>
        <begin position="28"/>
        <end position="1189"/>
    </location>
</feature>
<evidence type="ECO:0000313" key="5">
    <source>
        <dbReference type="EMBL" id="KAK1453611.1"/>
    </source>
</evidence>
<protein>
    <submittedName>
        <fullName evidence="5">Peptidase M16 inactive domain-containing protein</fullName>
    </submittedName>
</protein>
<proteinExistence type="predicted"/>
<dbReference type="EMBL" id="MLGG01000035">
    <property type="protein sequence ID" value="KAK1453611.1"/>
    <property type="molecule type" value="Genomic_DNA"/>
</dbReference>
<organism evidence="5 6">
    <name type="scientific">Colletotrichum melonis</name>
    <dbReference type="NCBI Taxonomy" id="1209925"/>
    <lineage>
        <taxon>Eukaryota</taxon>
        <taxon>Fungi</taxon>
        <taxon>Dikarya</taxon>
        <taxon>Ascomycota</taxon>
        <taxon>Pezizomycotina</taxon>
        <taxon>Sordariomycetes</taxon>
        <taxon>Hypocreomycetidae</taxon>
        <taxon>Glomerellales</taxon>
        <taxon>Glomerellaceae</taxon>
        <taxon>Colletotrichum</taxon>
        <taxon>Colletotrichum acutatum species complex</taxon>
    </lineage>
</organism>
<name>A0AAI9U8C5_9PEZI</name>
<gene>
    <name evidence="5" type="ORF">CMEL01_05270</name>
</gene>
<dbReference type="FunFam" id="3.30.830.10:FF:000015">
    <property type="entry name" value="Putative zinc metalloprotease"/>
    <property type="match status" value="1"/>
</dbReference>
<dbReference type="PROSITE" id="PS51257">
    <property type="entry name" value="PROKAR_LIPOPROTEIN"/>
    <property type="match status" value="1"/>
</dbReference>
<keyword evidence="2" id="KW-0732">Signal</keyword>
<evidence type="ECO:0000313" key="6">
    <source>
        <dbReference type="Proteomes" id="UP001239795"/>
    </source>
</evidence>
<feature type="region of interest" description="Disordered" evidence="1">
    <location>
        <begin position="1150"/>
        <end position="1189"/>
    </location>
</feature>
<dbReference type="InterPro" id="IPR011249">
    <property type="entry name" value="Metalloenz_LuxS/M16"/>
</dbReference>
<dbReference type="FunFam" id="3.30.830.10:FF:000036">
    <property type="entry name" value="Putative zinc metalloprotease"/>
    <property type="match status" value="1"/>
</dbReference>
<dbReference type="Proteomes" id="UP001239795">
    <property type="component" value="Unassembled WGS sequence"/>
</dbReference>
<feature type="domain" description="Peptidase M16 N-terminal" evidence="3">
    <location>
        <begin position="196"/>
        <end position="281"/>
    </location>
</feature>
<reference evidence="5 6" key="1">
    <citation type="submission" date="2016-10" db="EMBL/GenBank/DDBJ databases">
        <title>The genome sequence of Colletotrichum fioriniae PJ7.</title>
        <authorList>
            <person name="Baroncelli R."/>
        </authorList>
    </citation>
    <scope>NUCLEOTIDE SEQUENCE [LARGE SCALE GENOMIC DNA]</scope>
    <source>
        <strain evidence="5">Col 31</strain>
    </source>
</reference>
<dbReference type="Pfam" id="PF00675">
    <property type="entry name" value="Peptidase_M16"/>
    <property type="match status" value="1"/>
</dbReference>
<evidence type="ECO:0000259" key="4">
    <source>
        <dbReference type="Pfam" id="PF05193"/>
    </source>
</evidence>
<dbReference type="FunFam" id="3.30.830.10:FF:000031">
    <property type="entry name" value="Putative zinc metalloprotease"/>
    <property type="match status" value="1"/>
</dbReference>
<accession>A0AAI9U8C5</accession>
<dbReference type="PANTHER" id="PTHR43016">
    <property type="entry name" value="PRESEQUENCE PROTEASE"/>
    <property type="match status" value="1"/>
</dbReference>
<dbReference type="PANTHER" id="PTHR43016:SF16">
    <property type="entry name" value="METALLOPROTEASE, PUTATIVE (AFU_ORTHOLOGUE AFUA_4G07610)-RELATED"/>
    <property type="match status" value="1"/>
</dbReference>
<comment type="caution">
    <text evidence="5">The sequence shown here is derived from an EMBL/GenBank/DDBJ whole genome shotgun (WGS) entry which is preliminary data.</text>
</comment>
<dbReference type="Pfam" id="PF05193">
    <property type="entry name" value="Peptidase_M16_C"/>
    <property type="match status" value="1"/>
</dbReference>
<dbReference type="InterPro" id="IPR007863">
    <property type="entry name" value="Peptidase_M16_C"/>
</dbReference>